<protein>
    <submittedName>
        <fullName evidence="1">Uncharacterized protein</fullName>
    </submittedName>
</protein>
<reference evidence="1" key="2">
    <citation type="journal article" date="2015" name="Data Brief">
        <title>Shoot transcriptome of the giant reed, Arundo donax.</title>
        <authorList>
            <person name="Barrero R.A."/>
            <person name="Guerrero F.D."/>
            <person name="Moolhuijzen P."/>
            <person name="Goolsby J.A."/>
            <person name="Tidwell J."/>
            <person name="Bellgard S.E."/>
            <person name="Bellgard M.I."/>
        </authorList>
    </citation>
    <scope>NUCLEOTIDE SEQUENCE</scope>
    <source>
        <tissue evidence="1">Shoot tissue taken approximately 20 cm above the soil surface</tissue>
    </source>
</reference>
<accession>A0A0A9AKU8</accession>
<reference evidence="1" key="1">
    <citation type="submission" date="2014-09" db="EMBL/GenBank/DDBJ databases">
        <authorList>
            <person name="Magalhaes I.L.F."/>
            <person name="Oliveira U."/>
            <person name="Santos F.R."/>
            <person name="Vidigal T.H.D.A."/>
            <person name="Brescovit A.D."/>
            <person name="Santos A.J."/>
        </authorList>
    </citation>
    <scope>NUCLEOTIDE SEQUENCE</scope>
    <source>
        <tissue evidence="1">Shoot tissue taken approximately 20 cm above the soil surface</tissue>
    </source>
</reference>
<name>A0A0A9AKU8_ARUDO</name>
<sequence length="33" mass="4041">MIRCCYLIWPVNWLTRVRFIFLGNAHKLICCTR</sequence>
<organism evidence="1">
    <name type="scientific">Arundo donax</name>
    <name type="common">Giant reed</name>
    <name type="synonym">Donax arundinaceus</name>
    <dbReference type="NCBI Taxonomy" id="35708"/>
    <lineage>
        <taxon>Eukaryota</taxon>
        <taxon>Viridiplantae</taxon>
        <taxon>Streptophyta</taxon>
        <taxon>Embryophyta</taxon>
        <taxon>Tracheophyta</taxon>
        <taxon>Spermatophyta</taxon>
        <taxon>Magnoliopsida</taxon>
        <taxon>Liliopsida</taxon>
        <taxon>Poales</taxon>
        <taxon>Poaceae</taxon>
        <taxon>PACMAD clade</taxon>
        <taxon>Arundinoideae</taxon>
        <taxon>Arundineae</taxon>
        <taxon>Arundo</taxon>
    </lineage>
</organism>
<dbReference type="EMBL" id="GBRH01250203">
    <property type="protein sequence ID" value="JAD47692.1"/>
    <property type="molecule type" value="Transcribed_RNA"/>
</dbReference>
<proteinExistence type="predicted"/>
<dbReference type="AlphaFoldDB" id="A0A0A9AKU8"/>
<evidence type="ECO:0000313" key="1">
    <source>
        <dbReference type="EMBL" id="JAD47692.1"/>
    </source>
</evidence>